<dbReference type="Proteomes" id="UP000683360">
    <property type="component" value="Unassembled WGS sequence"/>
</dbReference>
<organism evidence="1 2">
    <name type="scientific">Mytilus edulis</name>
    <name type="common">Blue mussel</name>
    <dbReference type="NCBI Taxonomy" id="6550"/>
    <lineage>
        <taxon>Eukaryota</taxon>
        <taxon>Metazoa</taxon>
        <taxon>Spiralia</taxon>
        <taxon>Lophotrochozoa</taxon>
        <taxon>Mollusca</taxon>
        <taxon>Bivalvia</taxon>
        <taxon>Autobranchia</taxon>
        <taxon>Pteriomorphia</taxon>
        <taxon>Mytilida</taxon>
        <taxon>Mytiloidea</taxon>
        <taxon>Mytilidae</taxon>
        <taxon>Mytilinae</taxon>
        <taxon>Mytilus</taxon>
    </lineage>
</organism>
<accession>A0A8S3PXH3</accession>
<evidence type="ECO:0000313" key="1">
    <source>
        <dbReference type="EMBL" id="CAG2188742.1"/>
    </source>
</evidence>
<reference evidence="1" key="1">
    <citation type="submission" date="2021-03" db="EMBL/GenBank/DDBJ databases">
        <authorList>
            <person name="Bekaert M."/>
        </authorList>
    </citation>
    <scope>NUCLEOTIDE SEQUENCE</scope>
</reference>
<dbReference type="AlphaFoldDB" id="A0A8S3PXH3"/>
<dbReference type="EMBL" id="CAJPWZ010000273">
    <property type="protein sequence ID" value="CAG2188742.1"/>
    <property type="molecule type" value="Genomic_DNA"/>
</dbReference>
<sequence length="162" mass="18568">MLYVEIGLPHTEFIPKKKLVVPPRLLPDVSKMSARYAGFETVSKWEINALCDRLSKPKRTNVSRQRQIPCHSAHEHVNQTNSSAARFTGKKKMSSKDIQSLVDRLSNTKSAHVPDSQRIHSIEEKNLKSVVTSHAWNGNVKHNTQCSRENLEKYVHRIRSNF</sequence>
<dbReference type="OrthoDB" id="6055352at2759"/>
<protein>
    <submittedName>
        <fullName evidence="1">Uncharacterized protein</fullName>
    </submittedName>
</protein>
<gene>
    <name evidence="1" type="ORF">MEDL_4104</name>
</gene>
<name>A0A8S3PXH3_MYTED</name>
<comment type="caution">
    <text evidence="1">The sequence shown here is derived from an EMBL/GenBank/DDBJ whole genome shotgun (WGS) entry which is preliminary data.</text>
</comment>
<keyword evidence="2" id="KW-1185">Reference proteome</keyword>
<proteinExistence type="predicted"/>
<evidence type="ECO:0000313" key="2">
    <source>
        <dbReference type="Proteomes" id="UP000683360"/>
    </source>
</evidence>